<protein>
    <recommendedName>
        <fullName evidence="1">asparaginase</fullName>
        <ecNumber evidence="1">3.5.1.1</ecNumber>
    </recommendedName>
</protein>
<dbReference type="AlphaFoldDB" id="A0A9W9EK73"/>
<gene>
    <name evidence="10" type="ORF">N7456_012667</name>
</gene>
<keyword evidence="3" id="KW-0378">Hydrolase</keyword>
<dbReference type="GO" id="GO:0004067">
    <property type="term" value="F:asparaginase activity"/>
    <property type="evidence" value="ECO:0007669"/>
    <property type="project" value="UniProtKB-UniRule"/>
</dbReference>
<dbReference type="FunFam" id="3.40.50.1170:FF:000003">
    <property type="entry name" value="60 kDa lysophospholipase"/>
    <property type="match status" value="1"/>
</dbReference>
<dbReference type="PRINTS" id="PR00139">
    <property type="entry name" value="ASNGLNASE"/>
</dbReference>
<dbReference type="InterPro" id="IPR040919">
    <property type="entry name" value="Asparaginase_C"/>
</dbReference>
<reference evidence="10" key="1">
    <citation type="submission" date="2022-11" db="EMBL/GenBank/DDBJ databases">
        <authorList>
            <person name="Petersen C."/>
        </authorList>
    </citation>
    <scope>NUCLEOTIDE SEQUENCE</scope>
    <source>
        <strain evidence="10">IBT 30069</strain>
    </source>
</reference>
<dbReference type="Pfam" id="PF12796">
    <property type="entry name" value="Ank_2"/>
    <property type="match status" value="1"/>
</dbReference>
<dbReference type="SMART" id="SM00870">
    <property type="entry name" value="Asparaginase"/>
    <property type="match status" value="1"/>
</dbReference>
<dbReference type="PROSITE" id="PS51732">
    <property type="entry name" value="ASN_GLN_ASE_3"/>
    <property type="match status" value="1"/>
</dbReference>
<dbReference type="InterPro" id="IPR036152">
    <property type="entry name" value="Asp/glu_Ase-like_sf"/>
</dbReference>
<dbReference type="EC" id="3.5.1.1" evidence="1"/>
<dbReference type="PANTHER" id="PTHR11707">
    <property type="entry name" value="L-ASPARAGINASE"/>
    <property type="match status" value="1"/>
</dbReference>
<dbReference type="PROSITE" id="PS50088">
    <property type="entry name" value="ANK_REPEAT"/>
    <property type="match status" value="2"/>
</dbReference>
<evidence type="ECO:0000259" key="8">
    <source>
        <dbReference type="Pfam" id="PF00710"/>
    </source>
</evidence>
<dbReference type="SUPFAM" id="SSF48403">
    <property type="entry name" value="Ankyrin repeat"/>
    <property type="match status" value="1"/>
</dbReference>
<dbReference type="Pfam" id="PF00710">
    <property type="entry name" value="Asparaginase"/>
    <property type="match status" value="1"/>
</dbReference>
<dbReference type="SFLD" id="SFLDS00057">
    <property type="entry name" value="Glutaminase/Asparaginase"/>
    <property type="match status" value="1"/>
</dbReference>
<dbReference type="InterPro" id="IPR037152">
    <property type="entry name" value="L-asparaginase_N_sf"/>
</dbReference>
<feature type="region of interest" description="Disordered" evidence="7">
    <location>
        <begin position="1"/>
        <end position="25"/>
    </location>
</feature>
<dbReference type="Proteomes" id="UP001149165">
    <property type="component" value="Unassembled WGS sequence"/>
</dbReference>
<dbReference type="SUPFAM" id="SSF53774">
    <property type="entry name" value="Glutaminase/Asparaginase"/>
    <property type="match status" value="1"/>
</dbReference>
<dbReference type="InterPro" id="IPR002110">
    <property type="entry name" value="Ankyrin_rpt"/>
</dbReference>
<dbReference type="CDD" id="cd08963">
    <property type="entry name" value="L-asparaginase_I"/>
    <property type="match status" value="1"/>
</dbReference>
<keyword evidence="4 6" id="KW-0040">ANK repeat</keyword>
<dbReference type="SMART" id="SM00248">
    <property type="entry name" value="ANK"/>
    <property type="match status" value="3"/>
</dbReference>
<dbReference type="PROSITE" id="PS50297">
    <property type="entry name" value="ANK_REP_REGION"/>
    <property type="match status" value="1"/>
</dbReference>
<dbReference type="PIRSF" id="PIRSF500176">
    <property type="entry name" value="L_ASNase"/>
    <property type="match status" value="1"/>
</dbReference>
<dbReference type="GO" id="GO:0009066">
    <property type="term" value="P:aspartate family amino acid metabolic process"/>
    <property type="evidence" value="ECO:0007669"/>
    <property type="project" value="UniProtKB-ARBA"/>
</dbReference>
<dbReference type="FunFam" id="3.40.50.40:FF:000001">
    <property type="entry name" value="L-asparaginase 1"/>
    <property type="match status" value="1"/>
</dbReference>
<name>A0A9W9EK73_9EURO</name>
<dbReference type="Gene3D" id="3.40.50.40">
    <property type="match status" value="1"/>
</dbReference>
<dbReference type="EMBL" id="JAPQKH010000008">
    <property type="protein sequence ID" value="KAJ5083240.1"/>
    <property type="molecule type" value="Genomic_DNA"/>
</dbReference>
<dbReference type="InterPro" id="IPR027473">
    <property type="entry name" value="L-asparaginase_C"/>
</dbReference>
<evidence type="ECO:0000256" key="3">
    <source>
        <dbReference type="ARBA" id="ARBA00022801"/>
    </source>
</evidence>
<evidence type="ECO:0000313" key="11">
    <source>
        <dbReference type="Proteomes" id="UP001149165"/>
    </source>
</evidence>
<reference evidence="10" key="2">
    <citation type="journal article" date="2023" name="IMA Fungus">
        <title>Comparative genomic study of the Penicillium genus elucidates a diverse pangenome and 15 lateral gene transfer events.</title>
        <authorList>
            <person name="Petersen C."/>
            <person name="Sorensen T."/>
            <person name="Nielsen M.R."/>
            <person name="Sondergaard T.E."/>
            <person name="Sorensen J.L."/>
            <person name="Fitzpatrick D.A."/>
            <person name="Frisvad J.C."/>
            <person name="Nielsen K.L."/>
        </authorList>
    </citation>
    <scope>NUCLEOTIDE SEQUENCE</scope>
    <source>
        <strain evidence="10">IBT 30069</strain>
    </source>
</reference>
<feature type="region of interest" description="Disordered" evidence="7">
    <location>
        <begin position="543"/>
        <end position="566"/>
    </location>
</feature>
<sequence>VLSAPQNTRMTTTEANLPIIGDAPSDDATQESRVLIIMTGGTICMQPSSSGFVPARGFQEKCMARVPSFNDGALSTPMDVITDSTGTVQTHPSLRTPITTYGRQVRYTVYEFEELLDSSSIDAKGWSQIAQTVFQNYTLFDGFVILHGTDSLAYTCSALSFMLQNLGKPIVLTGSQAPMLELQNDATDNLLGSLVVAGHFMIPEVCLYFNNKLFRGNRSTKVAASDFAAFNTPNCPPLAVTTSMRTNVNWDMVHRPTSLAHFRIQTNLDTTHVACLRIFPGIKPEMVDAVLRLDGLRGLILETFGAGNAPSGQDNAMINVLASAISRGIVIVNITQCLTGSVSPVYATGMSLSRAGVVAGLDMTTEAALTKLAYLLALPDATPESVTKNMSVSLRGELTESSLPIFRHPDGALPERVQTLTMLAYAIAQGDIDKVETIMKIEHHWLLNDADYSGNTPIHLAATSSTISILHFLLSHGGSVHLRNRNGRTPLFLAANANLSDHVLLLRKSGAHLHSDERPAAELLARRRPGVWALAGIDPRENSQRELNEEYGGTRRDQLFAGSAPS</sequence>
<evidence type="ECO:0000256" key="2">
    <source>
        <dbReference type="ARBA" id="ARBA00022737"/>
    </source>
</evidence>
<accession>A0A9W9EK73</accession>
<feature type="repeat" description="ANK" evidence="6">
    <location>
        <begin position="486"/>
        <end position="518"/>
    </location>
</feature>
<dbReference type="Gene3D" id="3.40.50.1170">
    <property type="entry name" value="L-asparaginase, N-terminal domain"/>
    <property type="match status" value="1"/>
</dbReference>
<evidence type="ECO:0000256" key="4">
    <source>
        <dbReference type="ARBA" id="ARBA00023043"/>
    </source>
</evidence>
<dbReference type="InterPro" id="IPR041725">
    <property type="entry name" value="L-asparaginase_I"/>
</dbReference>
<evidence type="ECO:0000256" key="5">
    <source>
        <dbReference type="ARBA" id="ARBA00061199"/>
    </source>
</evidence>
<comment type="similarity">
    <text evidence="5">In the N-terminal section; belongs to the asparaginase 1 family.</text>
</comment>
<dbReference type="Pfam" id="PF17763">
    <property type="entry name" value="Asparaginase_C"/>
    <property type="match status" value="1"/>
</dbReference>
<feature type="non-terminal residue" evidence="10">
    <location>
        <position position="1"/>
    </location>
</feature>
<dbReference type="PIRSF" id="PIRSF001220">
    <property type="entry name" value="L-ASNase_gatD"/>
    <property type="match status" value="1"/>
</dbReference>
<evidence type="ECO:0000256" key="1">
    <source>
        <dbReference type="ARBA" id="ARBA00012920"/>
    </source>
</evidence>
<feature type="domain" description="Asparaginase/glutaminase C-terminal" evidence="9">
    <location>
        <begin position="272"/>
        <end position="386"/>
    </location>
</feature>
<dbReference type="InterPro" id="IPR036770">
    <property type="entry name" value="Ankyrin_rpt-contain_sf"/>
</dbReference>
<feature type="domain" description="L-asparaginase N-terminal" evidence="8">
    <location>
        <begin position="33"/>
        <end position="252"/>
    </location>
</feature>
<dbReference type="InterPro" id="IPR006034">
    <property type="entry name" value="Asparaginase/glutaminase-like"/>
</dbReference>
<feature type="compositionally biased region" description="Basic and acidic residues" evidence="7">
    <location>
        <begin position="543"/>
        <end position="558"/>
    </location>
</feature>
<evidence type="ECO:0000259" key="9">
    <source>
        <dbReference type="Pfam" id="PF17763"/>
    </source>
</evidence>
<dbReference type="OrthoDB" id="542841at2759"/>
<keyword evidence="11" id="KW-1185">Reference proteome</keyword>
<evidence type="ECO:0000256" key="7">
    <source>
        <dbReference type="SAM" id="MobiDB-lite"/>
    </source>
</evidence>
<comment type="caution">
    <text evidence="10">The sequence shown here is derived from an EMBL/GenBank/DDBJ whole genome shotgun (WGS) entry which is preliminary data.</text>
</comment>
<organism evidence="10 11">
    <name type="scientific">Penicillium angulare</name>
    <dbReference type="NCBI Taxonomy" id="116970"/>
    <lineage>
        <taxon>Eukaryota</taxon>
        <taxon>Fungi</taxon>
        <taxon>Dikarya</taxon>
        <taxon>Ascomycota</taxon>
        <taxon>Pezizomycotina</taxon>
        <taxon>Eurotiomycetes</taxon>
        <taxon>Eurotiomycetidae</taxon>
        <taxon>Eurotiales</taxon>
        <taxon>Aspergillaceae</taxon>
        <taxon>Penicillium</taxon>
    </lineage>
</organism>
<proteinExistence type="inferred from homology"/>
<dbReference type="InterPro" id="IPR027474">
    <property type="entry name" value="L-asparaginase_N"/>
</dbReference>
<evidence type="ECO:0000256" key="6">
    <source>
        <dbReference type="PROSITE-ProRule" id="PRU00023"/>
    </source>
</evidence>
<feature type="compositionally biased region" description="Polar residues" evidence="7">
    <location>
        <begin position="1"/>
        <end position="15"/>
    </location>
</feature>
<dbReference type="PANTHER" id="PTHR11707:SF28">
    <property type="entry name" value="60 KDA LYSOPHOSPHOLIPASE"/>
    <property type="match status" value="1"/>
</dbReference>
<evidence type="ECO:0000313" key="10">
    <source>
        <dbReference type="EMBL" id="KAJ5083240.1"/>
    </source>
</evidence>
<keyword evidence="2" id="KW-0677">Repeat</keyword>
<dbReference type="FunFam" id="1.25.40.20:FF:000284">
    <property type="entry name" value="Lysophospholipase, putative"/>
    <property type="match status" value="1"/>
</dbReference>
<dbReference type="Gene3D" id="1.25.40.20">
    <property type="entry name" value="Ankyrin repeat-containing domain"/>
    <property type="match status" value="1"/>
</dbReference>
<feature type="repeat" description="ANK" evidence="6">
    <location>
        <begin position="453"/>
        <end position="485"/>
    </location>
</feature>